<dbReference type="InterPro" id="IPR001810">
    <property type="entry name" value="F-box_dom"/>
</dbReference>
<dbReference type="InterPro" id="IPR045048">
    <property type="entry name" value="FBXO31/39"/>
</dbReference>
<reference evidence="5" key="1">
    <citation type="submission" date="2022-08" db="UniProtKB">
        <authorList>
            <consortium name="EnsemblMetazoa"/>
        </authorList>
    </citation>
    <scope>IDENTIFICATION</scope>
    <source>
        <strain evidence="5">05x7-T-G4-1.051#20</strain>
    </source>
</reference>
<evidence type="ECO:0000313" key="5">
    <source>
        <dbReference type="EnsemblMetazoa" id="G34576.1:cds"/>
    </source>
</evidence>
<evidence type="ECO:0000256" key="1">
    <source>
        <dbReference type="ARBA" id="ARBA00004906"/>
    </source>
</evidence>
<dbReference type="PANTHER" id="PTHR10706:SF130">
    <property type="entry name" value="F-BOX ONLY PROTEIN 31"/>
    <property type="match status" value="1"/>
</dbReference>
<sequence length="375" mass="43458">MTTILSLPPELLTRILDYVYDSDLPSVCLSCKTLRDVVYNHSIWQRKCKQVLRRYGDLVGFWRRDFQYYGGLLQIKFDKGCIKGLEVLPPAGSSVDRPLRKTEIFTISMTSSETVQIVSVHNFPEEEDGEEKDVQRPCLLHVENKRILEYKVTNKKYILQKEDLNNHPVLKRWLDEDFLERGVDYLSSRHEYRWSPLELSSNSVSNVPIQPGLFKGACCLSGIEILSLYYTEDLRMLMVTNITGVLHAPARKFIIHGILGRPRVLTVEQQESEDILSAAHRHNENEHPDRPAAQQPFRIPKDCIHQDIPDIPKFCTFRCTAVACFPSFDKFTNTFDSHECVAHFVVFDERKFGLCLRSSELFILYIRVDDNELKD</sequence>
<proteinExistence type="inferred from homology"/>
<dbReference type="Gene3D" id="1.20.1280.50">
    <property type="match status" value="1"/>
</dbReference>
<dbReference type="SMART" id="SM00256">
    <property type="entry name" value="FBOX"/>
    <property type="match status" value="1"/>
</dbReference>
<dbReference type="PROSITE" id="PS50181">
    <property type="entry name" value="FBOX"/>
    <property type="match status" value="1"/>
</dbReference>
<evidence type="ECO:0000256" key="3">
    <source>
        <dbReference type="ARBA" id="ARBA00022786"/>
    </source>
</evidence>
<keyword evidence="6" id="KW-1185">Reference proteome</keyword>
<dbReference type="InterPro" id="IPR036047">
    <property type="entry name" value="F-box-like_dom_sf"/>
</dbReference>
<dbReference type="AlphaFoldDB" id="A0A8W8MNB5"/>
<comment type="pathway">
    <text evidence="1">Protein modification; protein ubiquitination.</text>
</comment>
<name>A0A8W8MNB5_MAGGI</name>
<evidence type="ECO:0000259" key="4">
    <source>
        <dbReference type="PROSITE" id="PS50181"/>
    </source>
</evidence>
<dbReference type="Proteomes" id="UP000005408">
    <property type="component" value="Unassembled WGS sequence"/>
</dbReference>
<dbReference type="PANTHER" id="PTHR10706">
    <property type="entry name" value="F-BOX FAMILY PROTEIN"/>
    <property type="match status" value="1"/>
</dbReference>
<comment type="similarity">
    <text evidence="2">Belongs to the FBXO31 family.</text>
</comment>
<organism evidence="5 6">
    <name type="scientific">Magallana gigas</name>
    <name type="common">Pacific oyster</name>
    <name type="synonym">Crassostrea gigas</name>
    <dbReference type="NCBI Taxonomy" id="29159"/>
    <lineage>
        <taxon>Eukaryota</taxon>
        <taxon>Metazoa</taxon>
        <taxon>Spiralia</taxon>
        <taxon>Lophotrochozoa</taxon>
        <taxon>Mollusca</taxon>
        <taxon>Bivalvia</taxon>
        <taxon>Autobranchia</taxon>
        <taxon>Pteriomorphia</taxon>
        <taxon>Ostreida</taxon>
        <taxon>Ostreoidea</taxon>
        <taxon>Ostreidae</taxon>
        <taxon>Magallana</taxon>
    </lineage>
</organism>
<evidence type="ECO:0000313" key="6">
    <source>
        <dbReference type="Proteomes" id="UP000005408"/>
    </source>
</evidence>
<protein>
    <recommendedName>
        <fullName evidence="4">F-box domain-containing protein</fullName>
    </recommendedName>
</protein>
<feature type="domain" description="F-box" evidence="4">
    <location>
        <begin position="1"/>
        <end position="47"/>
    </location>
</feature>
<dbReference type="Pfam" id="PF12937">
    <property type="entry name" value="F-box-like"/>
    <property type="match status" value="1"/>
</dbReference>
<dbReference type="EnsemblMetazoa" id="G34576.1">
    <property type="protein sequence ID" value="G34576.1:cds"/>
    <property type="gene ID" value="G34576"/>
</dbReference>
<keyword evidence="3" id="KW-0833">Ubl conjugation pathway</keyword>
<evidence type="ECO:0000256" key="2">
    <source>
        <dbReference type="ARBA" id="ARBA00010611"/>
    </source>
</evidence>
<dbReference type="SUPFAM" id="SSF81383">
    <property type="entry name" value="F-box domain"/>
    <property type="match status" value="1"/>
</dbReference>
<accession>A0A8W8MNB5</accession>
<dbReference type="Pfam" id="PF12014">
    <property type="entry name" value="Cyclin_D1_bind"/>
    <property type="match status" value="1"/>
</dbReference>